<keyword evidence="3" id="KW-1185">Reference proteome</keyword>
<gene>
    <name evidence="2" type="primary">Vigan.10G074900</name>
    <name evidence="2" type="ORF">VIGAN_10074900</name>
</gene>
<protein>
    <submittedName>
        <fullName evidence="2">Uncharacterized protein</fullName>
    </submittedName>
</protein>
<proteinExistence type="predicted"/>
<evidence type="ECO:0000256" key="1">
    <source>
        <dbReference type="SAM" id="Phobius"/>
    </source>
</evidence>
<accession>A0A0S3T2N7</accession>
<keyword evidence="1" id="KW-1133">Transmembrane helix</keyword>
<evidence type="ECO:0000313" key="2">
    <source>
        <dbReference type="EMBL" id="BAT99339.1"/>
    </source>
</evidence>
<sequence>FDYVMVLLLAIMFSLMLIYYKTVRGVVDVIYYYFCNCHSFSRYKGLTCLEICNCHILLVRKPSFRYTMKTEV</sequence>
<dbReference type="Proteomes" id="UP000291084">
    <property type="component" value="Chromosome 10"/>
</dbReference>
<feature type="transmembrane region" description="Helical" evidence="1">
    <location>
        <begin position="6"/>
        <end position="34"/>
    </location>
</feature>
<evidence type="ECO:0000313" key="3">
    <source>
        <dbReference type="Proteomes" id="UP000291084"/>
    </source>
</evidence>
<reference evidence="2 3" key="1">
    <citation type="journal article" date="2015" name="Sci. Rep.">
        <title>The power of single molecule real-time sequencing technology in the de novo assembly of a eukaryotic genome.</title>
        <authorList>
            <person name="Sakai H."/>
            <person name="Naito K."/>
            <person name="Ogiso-Tanaka E."/>
            <person name="Takahashi Y."/>
            <person name="Iseki K."/>
            <person name="Muto C."/>
            <person name="Satou K."/>
            <person name="Teruya K."/>
            <person name="Shiroma A."/>
            <person name="Shimoji M."/>
            <person name="Hirano T."/>
            <person name="Itoh T."/>
            <person name="Kaga A."/>
            <person name="Tomooka N."/>
        </authorList>
    </citation>
    <scope>NUCLEOTIDE SEQUENCE [LARGE SCALE GENOMIC DNA]</scope>
    <source>
        <strain evidence="3">cv. Shumari</strain>
    </source>
</reference>
<keyword evidence="1" id="KW-0472">Membrane</keyword>
<keyword evidence="1" id="KW-0812">Transmembrane</keyword>
<dbReference type="EMBL" id="AP015043">
    <property type="protein sequence ID" value="BAT99339.1"/>
    <property type="molecule type" value="Genomic_DNA"/>
</dbReference>
<name>A0A0S3T2N7_PHAAN</name>
<dbReference type="AlphaFoldDB" id="A0A0S3T2N7"/>
<organism evidence="2 3">
    <name type="scientific">Vigna angularis var. angularis</name>
    <dbReference type="NCBI Taxonomy" id="157739"/>
    <lineage>
        <taxon>Eukaryota</taxon>
        <taxon>Viridiplantae</taxon>
        <taxon>Streptophyta</taxon>
        <taxon>Embryophyta</taxon>
        <taxon>Tracheophyta</taxon>
        <taxon>Spermatophyta</taxon>
        <taxon>Magnoliopsida</taxon>
        <taxon>eudicotyledons</taxon>
        <taxon>Gunneridae</taxon>
        <taxon>Pentapetalae</taxon>
        <taxon>rosids</taxon>
        <taxon>fabids</taxon>
        <taxon>Fabales</taxon>
        <taxon>Fabaceae</taxon>
        <taxon>Papilionoideae</taxon>
        <taxon>50 kb inversion clade</taxon>
        <taxon>NPAAA clade</taxon>
        <taxon>indigoferoid/millettioid clade</taxon>
        <taxon>Phaseoleae</taxon>
        <taxon>Vigna</taxon>
    </lineage>
</organism>
<feature type="non-terminal residue" evidence="2">
    <location>
        <position position="1"/>
    </location>
</feature>